<protein>
    <submittedName>
        <fullName evidence="1">Uncharacterized protein</fullName>
    </submittedName>
</protein>
<name>A0A0D3HYI8_EMIH1</name>
<dbReference type="GeneID" id="17250188"/>
<accession>A0A0D3HYI8</accession>
<dbReference type="AlphaFoldDB" id="A0A0D3HYI8"/>
<evidence type="ECO:0000313" key="1">
    <source>
        <dbReference type="EnsemblProtists" id="EOD04073"/>
    </source>
</evidence>
<dbReference type="OMA" id="SEWEFEW"/>
<keyword evidence="2" id="KW-1185">Reference proteome</keyword>
<dbReference type="PaxDb" id="2903-EOD04073"/>
<reference evidence="1" key="2">
    <citation type="submission" date="2024-10" db="UniProtKB">
        <authorList>
            <consortium name="EnsemblProtists"/>
        </authorList>
    </citation>
    <scope>IDENTIFICATION</scope>
</reference>
<dbReference type="Proteomes" id="UP000013827">
    <property type="component" value="Unassembled WGS sequence"/>
</dbReference>
<sequence>MKIGMYNFQWAGGEFEVEFREKNIFWCKRFANEASWTEVQPGVVGVNWGKYGNYQLTAQPDGSFAGGVLTTDASGAPVVNTNDWRKATFVRAFTPAEELLSGSAWMLHYENGVPFRVEFHADGHFHSPAYPGHHLWKLNGNQVAIEWGKYGSYDLTLEVAADRRQSTASGSLRGHPASWRRLTYEEALPAYVFKENSCGHSH</sequence>
<dbReference type="HOGENOM" id="CLU_1356880_0_0_1"/>
<dbReference type="KEGG" id="ehx:EMIHUDRAFT_439283"/>
<proteinExistence type="predicted"/>
<organism evidence="1 2">
    <name type="scientific">Emiliania huxleyi (strain CCMP1516)</name>
    <dbReference type="NCBI Taxonomy" id="280463"/>
    <lineage>
        <taxon>Eukaryota</taxon>
        <taxon>Haptista</taxon>
        <taxon>Haptophyta</taxon>
        <taxon>Prymnesiophyceae</taxon>
        <taxon>Isochrysidales</taxon>
        <taxon>Noelaerhabdaceae</taxon>
        <taxon>Emiliania</taxon>
    </lineage>
</organism>
<dbReference type="EnsemblProtists" id="EOD04073">
    <property type="protein sequence ID" value="EOD04073"/>
    <property type="gene ID" value="EMIHUDRAFT_439283"/>
</dbReference>
<reference evidence="2" key="1">
    <citation type="journal article" date="2013" name="Nature">
        <title>Pan genome of the phytoplankton Emiliania underpins its global distribution.</title>
        <authorList>
            <person name="Read B.A."/>
            <person name="Kegel J."/>
            <person name="Klute M.J."/>
            <person name="Kuo A."/>
            <person name="Lefebvre S.C."/>
            <person name="Maumus F."/>
            <person name="Mayer C."/>
            <person name="Miller J."/>
            <person name="Monier A."/>
            <person name="Salamov A."/>
            <person name="Young J."/>
            <person name="Aguilar M."/>
            <person name="Claverie J.M."/>
            <person name="Frickenhaus S."/>
            <person name="Gonzalez K."/>
            <person name="Herman E.K."/>
            <person name="Lin Y.C."/>
            <person name="Napier J."/>
            <person name="Ogata H."/>
            <person name="Sarno A.F."/>
            <person name="Shmutz J."/>
            <person name="Schroeder D."/>
            <person name="de Vargas C."/>
            <person name="Verret F."/>
            <person name="von Dassow P."/>
            <person name="Valentin K."/>
            <person name="Van de Peer Y."/>
            <person name="Wheeler G."/>
            <person name="Dacks J.B."/>
            <person name="Delwiche C.F."/>
            <person name="Dyhrman S.T."/>
            <person name="Glockner G."/>
            <person name="John U."/>
            <person name="Richards T."/>
            <person name="Worden A.Z."/>
            <person name="Zhang X."/>
            <person name="Grigoriev I.V."/>
            <person name="Allen A.E."/>
            <person name="Bidle K."/>
            <person name="Borodovsky M."/>
            <person name="Bowler C."/>
            <person name="Brownlee C."/>
            <person name="Cock J.M."/>
            <person name="Elias M."/>
            <person name="Gladyshev V.N."/>
            <person name="Groth M."/>
            <person name="Guda C."/>
            <person name="Hadaegh A."/>
            <person name="Iglesias-Rodriguez M.D."/>
            <person name="Jenkins J."/>
            <person name="Jones B.M."/>
            <person name="Lawson T."/>
            <person name="Leese F."/>
            <person name="Lindquist E."/>
            <person name="Lobanov A."/>
            <person name="Lomsadze A."/>
            <person name="Malik S.B."/>
            <person name="Marsh M.E."/>
            <person name="Mackinder L."/>
            <person name="Mock T."/>
            <person name="Mueller-Roeber B."/>
            <person name="Pagarete A."/>
            <person name="Parker M."/>
            <person name="Probert I."/>
            <person name="Quesneville H."/>
            <person name="Raines C."/>
            <person name="Rensing S.A."/>
            <person name="Riano-Pachon D.M."/>
            <person name="Richier S."/>
            <person name="Rokitta S."/>
            <person name="Shiraiwa Y."/>
            <person name="Soanes D.M."/>
            <person name="van der Giezen M."/>
            <person name="Wahlund T.M."/>
            <person name="Williams B."/>
            <person name="Wilson W."/>
            <person name="Wolfe G."/>
            <person name="Wurch L.L."/>
        </authorList>
    </citation>
    <scope>NUCLEOTIDE SEQUENCE</scope>
</reference>
<dbReference type="RefSeq" id="XP_005756502.1">
    <property type="nucleotide sequence ID" value="XM_005756445.1"/>
</dbReference>
<evidence type="ECO:0000313" key="2">
    <source>
        <dbReference type="Proteomes" id="UP000013827"/>
    </source>
</evidence>